<dbReference type="AlphaFoldDB" id="A0A437M040"/>
<evidence type="ECO:0000313" key="2">
    <source>
        <dbReference type="Proteomes" id="UP000282971"/>
    </source>
</evidence>
<name>A0A437M040_9SPHN</name>
<reference evidence="1 2" key="1">
    <citation type="submission" date="2019-01" db="EMBL/GenBank/DDBJ databases">
        <authorList>
            <person name="Chen W.-M."/>
        </authorList>
    </citation>
    <scope>NUCLEOTIDE SEQUENCE [LARGE SCALE GENOMIC DNA]</scope>
    <source>
        <strain evidence="1 2">CCP-7</strain>
    </source>
</reference>
<proteinExistence type="predicted"/>
<dbReference type="EMBL" id="SACN01000002">
    <property type="protein sequence ID" value="RVT91069.1"/>
    <property type="molecule type" value="Genomic_DNA"/>
</dbReference>
<sequence length="67" mass="7274">MIDVIAAQITLVWKRVRGQKLDNCTDYISHATTDPYADLCGAAAKNLRQYGVGMALPCAALYAIDSQ</sequence>
<comment type="caution">
    <text evidence="1">The sequence shown here is derived from an EMBL/GenBank/DDBJ whole genome shotgun (WGS) entry which is preliminary data.</text>
</comment>
<gene>
    <name evidence="1" type="ORF">EOD43_16200</name>
</gene>
<evidence type="ECO:0000313" key="1">
    <source>
        <dbReference type="EMBL" id="RVT91069.1"/>
    </source>
</evidence>
<protein>
    <submittedName>
        <fullName evidence="1">Uncharacterized protein</fullName>
    </submittedName>
</protein>
<keyword evidence="2" id="KW-1185">Reference proteome</keyword>
<accession>A0A437M040</accession>
<organism evidence="1 2">
    <name type="scientific">Sphingomonas crocodyli</name>
    <dbReference type="NCBI Taxonomy" id="1979270"/>
    <lineage>
        <taxon>Bacteria</taxon>
        <taxon>Pseudomonadati</taxon>
        <taxon>Pseudomonadota</taxon>
        <taxon>Alphaproteobacteria</taxon>
        <taxon>Sphingomonadales</taxon>
        <taxon>Sphingomonadaceae</taxon>
        <taxon>Sphingomonas</taxon>
    </lineage>
</organism>
<dbReference type="Proteomes" id="UP000282971">
    <property type="component" value="Unassembled WGS sequence"/>
</dbReference>